<dbReference type="Proteomes" id="UP000005741">
    <property type="component" value="Chromosome"/>
</dbReference>
<name>H1YX57_9EURY</name>
<dbReference type="AlphaFoldDB" id="H1YX57"/>
<dbReference type="RefSeq" id="WP_004077791.1">
    <property type="nucleotide sequence ID" value="NZ_CM001436.1"/>
</dbReference>
<sequence>MNDDKNTLKACIYNTDLVRILEILKMINFTGKCLIKTDDLILILTEDEGLCRDAGAESTDDEIPSEFIGLRDSSLIRKITEINPLARETRLYSRNGSEKENSADAESALLVKTKDIGFMAEETKDSSEYNPKKITYDPDSLFEEELSRLDSASIVKMKEKFRREMEDLAGEILNEKND</sequence>
<dbReference type="InParanoid" id="H1YX57"/>
<evidence type="ECO:0000313" key="2">
    <source>
        <dbReference type="Proteomes" id="UP000005741"/>
    </source>
</evidence>
<reference evidence="1 2" key="1">
    <citation type="submission" date="2011-10" db="EMBL/GenBank/DDBJ databases">
        <title>The Improved High-Quality Draft genome of Methanoplanus limicola DSM 2279.</title>
        <authorList>
            <consortium name="US DOE Joint Genome Institute (JGI-PGF)"/>
            <person name="Lucas S."/>
            <person name="Copeland A."/>
            <person name="Lapidus A."/>
            <person name="Glavina del Rio T."/>
            <person name="Dalin E."/>
            <person name="Tice H."/>
            <person name="Bruce D."/>
            <person name="Goodwin L."/>
            <person name="Pitluck S."/>
            <person name="Peters L."/>
            <person name="Mikhailova N."/>
            <person name="Lu M."/>
            <person name="Kyrpides N."/>
            <person name="Mavromatis K."/>
            <person name="Ivanova N."/>
            <person name="Markowitz V."/>
            <person name="Cheng J.-F."/>
            <person name="Hugenholtz P."/>
            <person name="Woyke T."/>
            <person name="Wu D."/>
            <person name="Wirth R."/>
            <person name="Brambilla E.-M."/>
            <person name="Klenk H.-P."/>
            <person name="Eisen J.A."/>
        </authorList>
    </citation>
    <scope>NUCLEOTIDE SEQUENCE [LARGE SCALE GENOMIC DNA]</scope>
    <source>
        <strain evidence="1 2">DSM 2279</strain>
    </source>
</reference>
<dbReference type="HOGENOM" id="CLU_1507393_0_0_2"/>
<keyword evidence="2" id="KW-1185">Reference proteome</keyword>
<evidence type="ECO:0000313" key="1">
    <source>
        <dbReference type="EMBL" id="EHQ35860.1"/>
    </source>
</evidence>
<gene>
    <name evidence="1" type="ORF">Metlim_1759</name>
</gene>
<accession>H1YX57</accession>
<dbReference type="EMBL" id="CM001436">
    <property type="protein sequence ID" value="EHQ35860.1"/>
    <property type="molecule type" value="Genomic_DNA"/>
</dbReference>
<organism evidence="1 2">
    <name type="scientific">Methanoplanus limicola DSM 2279</name>
    <dbReference type="NCBI Taxonomy" id="937775"/>
    <lineage>
        <taxon>Archaea</taxon>
        <taxon>Methanobacteriati</taxon>
        <taxon>Methanobacteriota</taxon>
        <taxon>Stenosarchaea group</taxon>
        <taxon>Methanomicrobia</taxon>
        <taxon>Methanomicrobiales</taxon>
        <taxon>Methanomicrobiaceae</taxon>
        <taxon>Methanoplanus</taxon>
    </lineage>
</organism>
<proteinExistence type="predicted"/>
<protein>
    <submittedName>
        <fullName evidence="1">Uncharacterized protein</fullName>
    </submittedName>
</protein>
<dbReference type="STRING" id="937775.Metlim_1759"/>